<feature type="compositionally biased region" description="Basic and acidic residues" evidence="1">
    <location>
        <begin position="42"/>
        <end position="56"/>
    </location>
</feature>
<dbReference type="InterPro" id="IPR010985">
    <property type="entry name" value="Ribbon_hlx_hlx"/>
</dbReference>
<organism evidence="2 3">
    <name type="scientific">Mycobacterium helveticum</name>
    <dbReference type="NCBI Taxonomy" id="2592811"/>
    <lineage>
        <taxon>Bacteria</taxon>
        <taxon>Bacillati</taxon>
        <taxon>Actinomycetota</taxon>
        <taxon>Actinomycetes</taxon>
        <taxon>Mycobacteriales</taxon>
        <taxon>Mycobacteriaceae</taxon>
        <taxon>Mycobacterium</taxon>
    </lineage>
</organism>
<dbReference type="AlphaFoldDB" id="A0A557XCB0"/>
<reference evidence="2 3" key="1">
    <citation type="submission" date="2019-07" db="EMBL/GenBank/DDBJ databases">
        <title>New Mycobacterium species.</title>
        <authorList>
            <person name="Tortoli E."/>
            <person name="Ghielmetti G."/>
            <person name="Friedel U."/>
            <person name="Trovato A."/>
        </authorList>
    </citation>
    <scope>NUCLEOTIDE SEQUENCE [LARGE SCALE GENOMIC DNA]</scope>
    <source>
        <strain evidence="2 3">16-83</strain>
    </source>
</reference>
<gene>
    <name evidence="2" type="ORF">FPZ47_24175</name>
</gene>
<feature type="compositionally biased region" description="Acidic residues" evidence="1">
    <location>
        <begin position="69"/>
        <end position="80"/>
    </location>
</feature>
<keyword evidence="3" id="KW-1185">Reference proteome</keyword>
<feature type="region of interest" description="Disordered" evidence="1">
    <location>
        <begin position="41"/>
        <end position="80"/>
    </location>
</feature>
<sequence>MYLATPTTTIRVPVQTRDRLAAQARERGISIAALLSELASRAQRENSFRAERDATRAESTAAEVREEDRDWDDSVADGLA</sequence>
<dbReference type="SUPFAM" id="SSF47598">
    <property type="entry name" value="Ribbon-helix-helix"/>
    <property type="match status" value="1"/>
</dbReference>
<comment type="caution">
    <text evidence="2">The sequence shown here is derived from an EMBL/GenBank/DDBJ whole genome shotgun (WGS) entry which is preliminary data.</text>
</comment>
<dbReference type="EMBL" id="VMQU01000155">
    <property type="protein sequence ID" value="TVS83165.1"/>
    <property type="molecule type" value="Genomic_DNA"/>
</dbReference>
<accession>A0A557XCB0</accession>
<proteinExistence type="predicted"/>
<evidence type="ECO:0000313" key="2">
    <source>
        <dbReference type="EMBL" id="TVS83165.1"/>
    </source>
</evidence>
<evidence type="ECO:0000313" key="3">
    <source>
        <dbReference type="Proteomes" id="UP000320513"/>
    </source>
</evidence>
<protein>
    <submittedName>
        <fullName evidence="2">Antitoxin</fullName>
    </submittedName>
</protein>
<name>A0A557XCB0_9MYCO</name>
<dbReference type="OrthoDB" id="4752417at2"/>
<dbReference type="Proteomes" id="UP000320513">
    <property type="component" value="Unassembled WGS sequence"/>
</dbReference>
<evidence type="ECO:0000256" key="1">
    <source>
        <dbReference type="SAM" id="MobiDB-lite"/>
    </source>
</evidence>
<dbReference type="GO" id="GO:0006355">
    <property type="term" value="P:regulation of DNA-templated transcription"/>
    <property type="evidence" value="ECO:0007669"/>
    <property type="project" value="InterPro"/>
</dbReference>